<keyword evidence="5 12" id="KW-0812">Transmembrane</keyword>
<dbReference type="Proteomes" id="UP000292627">
    <property type="component" value="Unassembled WGS sequence"/>
</dbReference>
<evidence type="ECO:0000313" key="17">
    <source>
        <dbReference type="EMBL" id="TAA28560.1"/>
    </source>
</evidence>
<dbReference type="Pfam" id="PF00593">
    <property type="entry name" value="TonB_dep_Rec_b-barrel"/>
    <property type="match status" value="1"/>
</dbReference>
<dbReference type="InterPro" id="IPR037066">
    <property type="entry name" value="Plug_dom_sf"/>
</dbReference>
<dbReference type="GO" id="GO:0015344">
    <property type="term" value="F:siderophore uptake transmembrane transporter activity"/>
    <property type="evidence" value="ECO:0007669"/>
    <property type="project" value="TreeGrafter"/>
</dbReference>
<evidence type="ECO:0000256" key="10">
    <source>
        <dbReference type="ARBA" id="ARBA00023136"/>
    </source>
</evidence>
<evidence type="ECO:0000256" key="5">
    <source>
        <dbReference type="ARBA" id="ARBA00022692"/>
    </source>
</evidence>
<evidence type="ECO:0000256" key="7">
    <source>
        <dbReference type="ARBA" id="ARBA00023004"/>
    </source>
</evidence>
<feature type="domain" description="TonB-dependent receptor-like beta-barrel" evidence="15">
    <location>
        <begin position="241"/>
        <end position="646"/>
    </location>
</feature>
<comment type="caution">
    <text evidence="17">The sequence shown here is derived from an EMBL/GenBank/DDBJ whole genome shotgun (WGS) entry which is preliminary data.</text>
</comment>
<dbReference type="EMBL" id="SHMC01000001">
    <property type="protein sequence ID" value="TAA28560.1"/>
    <property type="molecule type" value="Genomic_DNA"/>
</dbReference>
<dbReference type="InterPro" id="IPR039426">
    <property type="entry name" value="TonB-dep_rcpt-like"/>
</dbReference>
<keyword evidence="8" id="KW-0406">Ion transport</keyword>
<dbReference type="RefSeq" id="WP_130550090.1">
    <property type="nucleotide sequence ID" value="NZ_SHMC01000001.1"/>
</dbReference>
<feature type="domain" description="TonB-dependent receptor plug" evidence="16">
    <location>
        <begin position="57"/>
        <end position="166"/>
    </location>
</feature>
<evidence type="ECO:0000259" key="16">
    <source>
        <dbReference type="Pfam" id="PF07715"/>
    </source>
</evidence>
<keyword evidence="7" id="KW-0408">Iron</keyword>
<dbReference type="CDD" id="cd01347">
    <property type="entry name" value="ligand_gated_channel"/>
    <property type="match status" value="1"/>
</dbReference>
<dbReference type="PANTHER" id="PTHR32552:SF68">
    <property type="entry name" value="FERRICHROME OUTER MEMBRANE TRANSPORTER_PHAGE RECEPTOR"/>
    <property type="match status" value="1"/>
</dbReference>
<dbReference type="InterPro" id="IPR000531">
    <property type="entry name" value="Beta-barrel_TonB"/>
</dbReference>
<dbReference type="PROSITE" id="PS52016">
    <property type="entry name" value="TONB_DEPENDENT_REC_3"/>
    <property type="match status" value="1"/>
</dbReference>
<dbReference type="GO" id="GO:0009279">
    <property type="term" value="C:cell outer membrane"/>
    <property type="evidence" value="ECO:0007669"/>
    <property type="project" value="UniProtKB-SubCell"/>
</dbReference>
<dbReference type="Gene3D" id="2.40.170.20">
    <property type="entry name" value="TonB-dependent receptor, beta-barrel domain"/>
    <property type="match status" value="1"/>
</dbReference>
<evidence type="ECO:0000256" key="11">
    <source>
        <dbReference type="ARBA" id="ARBA00023237"/>
    </source>
</evidence>
<keyword evidence="17" id="KW-0675">Receptor</keyword>
<dbReference type="InterPro" id="IPR012910">
    <property type="entry name" value="Plug_dom"/>
</dbReference>
<evidence type="ECO:0000256" key="9">
    <source>
        <dbReference type="ARBA" id="ARBA00023077"/>
    </source>
</evidence>
<keyword evidence="9 13" id="KW-0798">TonB box</keyword>
<dbReference type="PANTHER" id="PTHR32552">
    <property type="entry name" value="FERRICHROME IRON RECEPTOR-RELATED"/>
    <property type="match status" value="1"/>
</dbReference>
<keyword evidence="3 12" id="KW-1134">Transmembrane beta strand</keyword>
<feature type="chain" id="PRO_5020658191" evidence="14">
    <location>
        <begin position="31"/>
        <end position="679"/>
    </location>
</feature>
<dbReference type="SUPFAM" id="SSF56935">
    <property type="entry name" value="Porins"/>
    <property type="match status" value="1"/>
</dbReference>
<evidence type="ECO:0000256" key="8">
    <source>
        <dbReference type="ARBA" id="ARBA00023065"/>
    </source>
</evidence>
<protein>
    <submittedName>
        <fullName evidence="17">TonB-dependent receptor</fullName>
    </submittedName>
</protein>
<dbReference type="Pfam" id="PF07715">
    <property type="entry name" value="Plug"/>
    <property type="match status" value="1"/>
</dbReference>
<evidence type="ECO:0000256" key="12">
    <source>
        <dbReference type="PROSITE-ProRule" id="PRU01360"/>
    </source>
</evidence>
<dbReference type="OrthoDB" id="7176844at2"/>
<comment type="subcellular location">
    <subcellularLocation>
        <location evidence="1 12">Cell outer membrane</location>
        <topology evidence="1 12">Multi-pass membrane protein</topology>
    </subcellularLocation>
</comment>
<evidence type="ECO:0000256" key="13">
    <source>
        <dbReference type="RuleBase" id="RU003357"/>
    </source>
</evidence>
<keyword evidence="10 12" id="KW-0472">Membrane</keyword>
<keyword evidence="11 12" id="KW-0998">Cell outer membrane</keyword>
<gene>
    <name evidence="17" type="ORF">EA660_02970</name>
</gene>
<reference evidence="17 18" key="1">
    <citation type="submission" date="2019-02" db="EMBL/GenBank/DDBJ databases">
        <title>WGS of Pseudoxanthomonas species novum from clinical isolates.</title>
        <authorList>
            <person name="Bernier A.-M."/>
            <person name="Bernard K."/>
            <person name="Vachon A."/>
        </authorList>
    </citation>
    <scope>NUCLEOTIDE SEQUENCE [LARGE SCALE GENOMIC DNA]</scope>
    <source>
        <strain evidence="17 18">NML171200</strain>
    </source>
</reference>
<proteinExistence type="inferred from homology"/>
<keyword evidence="2 12" id="KW-0813">Transport</keyword>
<evidence type="ECO:0000313" key="18">
    <source>
        <dbReference type="Proteomes" id="UP000292627"/>
    </source>
</evidence>
<evidence type="ECO:0000256" key="14">
    <source>
        <dbReference type="SAM" id="SignalP"/>
    </source>
</evidence>
<evidence type="ECO:0000256" key="4">
    <source>
        <dbReference type="ARBA" id="ARBA00022496"/>
    </source>
</evidence>
<keyword evidence="6 14" id="KW-0732">Signal</keyword>
<evidence type="ECO:0000256" key="6">
    <source>
        <dbReference type="ARBA" id="ARBA00022729"/>
    </source>
</evidence>
<accession>A0A4Q8LGG5</accession>
<comment type="similarity">
    <text evidence="12 13">Belongs to the TonB-dependent receptor family.</text>
</comment>
<evidence type="ECO:0000256" key="3">
    <source>
        <dbReference type="ARBA" id="ARBA00022452"/>
    </source>
</evidence>
<organism evidence="17 18">
    <name type="scientific">Pseudoxanthomonas winnipegensis</name>
    <dbReference type="NCBI Taxonomy" id="2480810"/>
    <lineage>
        <taxon>Bacteria</taxon>
        <taxon>Pseudomonadati</taxon>
        <taxon>Pseudomonadota</taxon>
        <taxon>Gammaproteobacteria</taxon>
        <taxon>Lysobacterales</taxon>
        <taxon>Lysobacteraceae</taxon>
        <taxon>Pseudoxanthomonas</taxon>
    </lineage>
</organism>
<keyword evidence="4" id="KW-0410">Iron transport</keyword>
<dbReference type="InterPro" id="IPR036942">
    <property type="entry name" value="Beta-barrel_TonB_sf"/>
</dbReference>
<evidence type="ECO:0000256" key="2">
    <source>
        <dbReference type="ARBA" id="ARBA00022448"/>
    </source>
</evidence>
<dbReference type="AlphaFoldDB" id="A0A4Q8LGG5"/>
<name>A0A4Q8LGG5_9GAMM</name>
<dbReference type="Gene3D" id="2.170.130.10">
    <property type="entry name" value="TonB-dependent receptor, plug domain"/>
    <property type="match status" value="1"/>
</dbReference>
<sequence>MKCFPSRLSTKVGLALSACALSAPPAAAQAARPDDADAVLTLGKVEAHARQRGALPARKVLSSVDVIGAEQVQDQHVDNSWELFAKVPGMQLTPFRMGTEAGRFSFRGFNGEGRINAVKLLIDGIPSNDNAGAMPYLDSVMSGDIAAIDVVRGTNDARYGLNAIAGDVNLVTRVGGDEGHLSVTAGSFGTREVQLSKGFETGPWTQNYFLGWRDSEGYRDHARAVKRNFAGKWGFNAPEGDWSALLTTRYYHNHAQEPGYFPTYLQARVAPRDAVAYAAADAGERQTTQTALHLDGLIGSDWTWSGKAYVNRYTNARYVRFSQAGSQQERDNDETQRGAIATATWTPGRVLAVETGVDAQWQDNTARRWRTAARQRLARTRDWDYTLQTHGAYVQAVLQPLAGLKLVPAYRIDRVDGHLDDRLTGRRYDAYGYGTIRQPKVSASYALGDAWTAYANWGRSFQIGAGDGAYRTTVHDLGPSLNTGWEAGLKLVPLAWLSGRVAYWEQRADGEVATVLGAIGTGSDVVNVGRTFRHGWDAQVNLRPDARWSAWLAYSRQRATVARAAPDALQTEGRDIENVPHWLASAGVDWQVGERLRLSAWGNGQSDYHLERTNTLGRYGGYALANLGASWTLDARNAFSLQLKNLTDRFYVYAWYDGGVYGFSPGDGRGLYASWNWSF</sequence>
<feature type="signal peptide" evidence="14">
    <location>
        <begin position="1"/>
        <end position="30"/>
    </location>
</feature>
<evidence type="ECO:0000259" key="15">
    <source>
        <dbReference type="Pfam" id="PF00593"/>
    </source>
</evidence>
<evidence type="ECO:0000256" key="1">
    <source>
        <dbReference type="ARBA" id="ARBA00004571"/>
    </source>
</evidence>